<dbReference type="EMBL" id="JARK01000494">
    <property type="protein sequence ID" value="EYC36461.1"/>
    <property type="molecule type" value="Genomic_DNA"/>
</dbReference>
<protein>
    <submittedName>
        <fullName evidence="1">Uncharacterized protein</fullName>
    </submittedName>
</protein>
<dbReference type="Proteomes" id="UP000024635">
    <property type="component" value="Unassembled WGS sequence"/>
</dbReference>
<comment type="caution">
    <text evidence="1">The sequence shown here is derived from an EMBL/GenBank/DDBJ whole genome shotgun (WGS) entry which is preliminary data.</text>
</comment>
<sequence length="133" mass="15165">MEKTDSGEENNEQVVVGEEGKHKEIFGKANLFSRREEKMTYLWCSSTWIFCFVLVPSTISDSDTFSRFCKHPGQFGKGTLEEWRRQRVGKGNNERVSVEEEGKHVGEKAAMDTAYASIEVTHYHNKGALLETN</sequence>
<reference evidence="2" key="1">
    <citation type="journal article" date="2015" name="Nat. Genet.">
        <title>The genome and transcriptome of the zoonotic hookworm Ancylostoma ceylanicum identify infection-specific gene families.</title>
        <authorList>
            <person name="Schwarz E.M."/>
            <person name="Hu Y."/>
            <person name="Antoshechkin I."/>
            <person name="Miller M.M."/>
            <person name="Sternberg P.W."/>
            <person name="Aroian R.V."/>
        </authorList>
    </citation>
    <scope>NUCLEOTIDE SEQUENCE</scope>
    <source>
        <strain evidence="2">HY135</strain>
    </source>
</reference>
<evidence type="ECO:0000313" key="2">
    <source>
        <dbReference type="Proteomes" id="UP000024635"/>
    </source>
</evidence>
<evidence type="ECO:0000313" key="1">
    <source>
        <dbReference type="EMBL" id="EYC36461.1"/>
    </source>
</evidence>
<name>A0A016WA32_9BILA</name>
<proteinExistence type="predicted"/>
<gene>
    <name evidence="1" type="primary">Acey_s0894.g2916</name>
    <name evidence="1" type="ORF">Y032_0894g2916</name>
</gene>
<dbReference type="AlphaFoldDB" id="A0A016WA32"/>
<accession>A0A016WA32</accession>
<organism evidence="1 2">
    <name type="scientific">Ancylostoma ceylanicum</name>
    <dbReference type="NCBI Taxonomy" id="53326"/>
    <lineage>
        <taxon>Eukaryota</taxon>
        <taxon>Metazoa</taxon>
        <taxon>Ecdysozoa</taxon>
        <taxon>Nematoda</taxon>
        <taxon>Chromadorea</taxon>
        <taxon>Rhabditida</taxon>
        <taxon>Rhabditina</taxon>
        <taxon>Rhabditomorpha</taxon>
        <taxon>Strongyloidea</taxon>
        <taxon>Ancylostomatidae</taxon>
        <taxon>Ancylostomatinae</taxon>
        <taxon>Ancylostoma</taxon>
    </lineage>
</organism>
<keyword evidence="2" id="KW-1185">Reference proteome</keyword>